<dbReference type="GO" id="GO:0006635">
    <property type="term" value="P:fatty acid beta-oxidation"/>
    <property type="evidence" value="ECO:0007669"/>
    <property type="project" value="TreeGrafter"/>
</dbReference>
<comment type="caution">
    <text evidence="1">The sequence shown here is derived from an EMBL/GenBank/DDBJ whole genome shotgun (WGS) entry which is preliminary data.</text>
</comment>
<keyword evidence="2" id="KW-1185">Reference proteome</keyword>
<dbReference type="Pfam" id="PF00378">
    <property type="entry name" value="ECH_1"/>
    <property type="match status" value="1"/>
</dbReference>
<dbReference type="SUPFAM" id="SSF52096">
    <property type="entry name" value="ClpP/crotonase"/>
    <property type="match status" value="1"/>
</dbReference>
<gene>
    <name evidence="1" type="ORF">N7458_003263</name>
</gene>
<evidence type="ECO:0000313" key="2">
    <source>
        <dbReference type="Proteomes" id="UP001213681"/>
    </source>
</evidence>
<dbReference type="GeneID" id="81596889"/>
<dbReference type="CDD" id="cd06558">
    <property type="entry name" value="crotonase-like"/>
    <property type="match status" value="1"/>
</dbReference>
<protein>
    <recommendedName>
        <fullName evidence="3">Enoyl-CoA hydratase</fullName>
    </recommendedName>
</protein>
<proteinExistence type="predicted"/>
<dbReference type="InterPro" id="IPR001753">
    <property type="entry name" value="Enoyl-CoA_hydra/iso"/>
</dbReference>
<dbReference type="PANTHER" id="PTHR11941">
    <property type="entry name" value="ENOYL-COA HYDRATASE-RELATED"/>
    <property type="match status" value="1"/>
</dbReference>
<evidence type="ECO:0008006" key="3">
    <source>
        <dbReference type="Google" id="ProtNLM"/>
    </source>
</evidence>
<reference evidence="1" key="2">
    <citation type="journal article" date="2023" name="IMA Fungus">
        <title>Comparative genomic study of the Penicillium genus elucidates a diverse pangenome and 15 lateral gene transfer events.</title>
        <authorList>
            <person name="Petersen C."/>
            <person name="Sorensen T."/>
            <person name="Nielsen M.R."/>
            <person name="Sondergaard T.E."/>
            <person name="Sorensen J.L."/>
            <person name="Fitzpatrick D.A."/>
            <person name="Frisvad J.C."/>
            <person name="Nielsen K.L."/>
        </authorList>
    </citation>
    <scope>NUCLEOTIDE SEQUENCE</scope>
    <source>
        <strain evidence="1">IBT 16125</strain>
    </source>
</reference>
<evidence type="ECO:0000313" key="1">
    <source>
        <dbReference type="EMBL" id="KAJ5461711.1"/>
    </source>
</evidence>
<dbReference type="GO" id="GO:0005739">
    <property type="term" value="C:mitochondrion"/>
    <property type="evidence" value="ECO:0007669"/>
    <property type="project" value="TreeGrafter"/>
</dbReference>
<dbReference type="Proteomes" id="UP001213681">
    <property type="component" value="Unassembled WGS sequence"/>
</dbReference>
<name>A0AAD6CF44_9EURO</name>
<dbReference type="InterPro" id="IPR029045">
    <property type="entry name" value="ClpP/crotonase-like_dom_sf"/>
</dbReference>
<dbReference type="EMBL" id="JAPVEA010000002">
    <property type="protein sequence ID" value="KAJ5461711.1"/>
    <property type="molecule type" value="Genomic_DNA"/>
</dbReference>
<dbReference type="PANTHER" id="PTHR11941:SF68">
    <property type="entry name" value="CARNITINYL-COA DEHYDRATASE"/>
    <property type="match status" value="1"/>
</dbReference>
<sequence length="151" mass="16035">MVLSSDLVVASPHAQFALPEVLRGLFAGAGGLARVVRNCGMQIGTEIALTGRRLCSEEAVKYNLVNSVAATPESTLPEALELAKSIASMSPDAIIVSRAGLRQAWENGSVLDAIRATSDQYSGALRSSENLRIGLEAFAKKEKPQWVPSKL</sequence>
<dbReference type="Gene3D" id="3.90.226.10">
    <property type="entry name" value="2-enoyl-CoA Hydratase, Chain A, domain 1"/>
    <property type="match status" value="1"/>
</dbReference>
<dbReference type="AlphaFoldDB" id="A0AAD6CF44"/>
<reference evidence="1" key="1">
    <citation type="submission" date="2022-12" db="EMBL/GenBank/DDBJ databases">
        <authorList>
            <person name="Petersen C."/>
        </authorList>
    </citation>
    <scope>NUCLEOTIDE SEQUENCE</scope>
    <source>
        <strain evidence="1">IBT 16125</strain>
    </source>
</reference>
<accession>A0AAD6CF44</accession>
<dbReference type="RefSeq" id="XP_056770753.1">
    <property type="nucleotide sequence ID" value="XM_056906646.1"/>
</dbReference>
<organism evidence="1 2">
    <name type="scientific">Penicillium daleae</name>
    <dbReference type="NCBI Taxonomy" id="63821"/>
    <lineage>
        <taxon>Eukaryota</taxon>
        <taxon>Fungi</taxon>
        <taxon>Dikarya</taxon>
        <taxon>Ascomycota</taxon>
        <taxon>Pezizomycotina</taxon>
        <taxon>Eurotiomycetes</taxon>
        <taxon>Eurotiomycetidae</taxon>
        <taxon>Eurotiales</taxon>
        <taxon>Aspergillaceae</taxon>
        <taxon>Penicillium</taxon>
    </lineage>
</organism>